<accession>A0A9N8F4P8</accession>
<dbReference type="Proteomes" id="UP001153069">
    <property type="component" value="Unassembled WGS sequence"/>
</dbReference>
<dbReference type="AlphaFoldDB" id="A0A9N8F4P8"/>
<proteinExistence type="predicted"/>
<gene>
    <name evidence="2" type="ORF">SEMRO_3036_G342570.1</name>
</gene>
<evidence type="ECO:0000313" key="2">
    <source>
        <dbReference type="EMBL" id="CAB9530774.1"/>
    </source>
</evidence>
<comment type="caution">
    <text evidence="2">The sequence shown here is derived from an EMBL/GenBank/DDBJ whole genome shotgun (WGS) entry which is preliminary data.</text>
</comment>
<sequence length="195" mass="21851">MDRMAAPWSPTQPLEDLYNQVKDAQKSAADHDAITDKLAVRAAIKNLANSGVFIDALRYWRKKPIADQESMAIMEAHFTAADKERRQVLTTKEMGYANKAVEKPNTANHIDMANKASEHGDPMYYCWSHGSGPNDKHTSKACTRKLPGHNDAAVQSNMLGGCCVIHRRNGERPIYRKPQRQPRETDENQQPTGPP</sequence>
<evidence type="ECO:0000313" key="3">
    <source>
        <dbReference type="Proteomes" id="UP001153069"/>
    </source>
</evidence>
<feature type="region of interest" description="Disordered" evidence="1">
    <location>
        <begin position="171"/>
        <end position="195"/>
    </location>
</feature>
<name>A0A9N8F4P8_9STRA</name>
<reference evidence="2" key="1">
    <citation type="submission" date="2020-06" db="EMBL/GenBank/DDBJ databases">
        <authorList>
            <consortium name="Plant Systems Biology data submission"/>
        </authorList>
    </citation>
    <scope>NUCLEOTIDE SEQUENCE</scope>
    <source>
        <strain evidence="2">D6</strain>
    </source>
</reference>
<organism evidence="2 3">
    <name type="scientific">Seminavis robusta</name>
    <dbReference type="NCBI Taxonomy" id="568900"/>
    <lineage>
        <taxon>Eukaryota</taxon>
        <taxon>Sar</taxon>
        <taxon>Stramenopiles</taxon>
        <taxon>Ochrophyta</taxon>
        <taxon>Bacillariophyta</taxon>
        <taxon>Bacillariophyceae</taxon>
        <taxon>Bacillariophycidae</taxon>
        <taxon>Naviculales</taxon>
        <taxon>Naviculaceae</taxon>
        <taxon>Seminavis</taxon>
    </lineage>
</organism>
<dbReference type="EMBL" id="CAICTM010003034">
    <property type="protein sequence ID" value="CAB9530774.1"/>
    <property type="molecule type" value="Genomic_DNA"/>
</dbReference>
<evidence type="ECO:0000256" key="1">
    <source>
        <dbReference type="SAM" id="MobiDB-lite"/>
    </source>
</evidence>
<keyword evidence="3" id="KW-1185">Reference proteome</keyword>
<protein>
    <submittedName>
        <fullName evidence="2">Uncharacterized protein</fullName>
    </submittedName>
</protein>